<keyword evidence="2" id="KW-1185">Reference proteome</keyword>
<evidence type="ECO:0000313" key="1">
    <source>
        <dbReference type="EMBL" id="EJI84257.1"/>
    </source>
</evidence>
<dbReference type="EMBL" id="ALAB01000039">
    <property type="protein sequence ID" value="EJI84257.1"/>
    <property type="molecule type" value="Genomic_DNA"/>
</dbReference>
<proteinExistence type="predicted"/>
<dbReference type="AlphaFoldDB" id="J2IAX4"/>
<accession>J2IAX4</accession>
<sequence>MAHDYNIYHGVIAILLDLSHLAGRLTNKHASGENSAL</sequence>
<dbReference type="PATRIC" id="fig|1197174.4.peg.3022"/>
<name>J2IAX4_9ALTE</name>
<gene>
    <name evidence="1" type="ORF">AEST_30910</name>
</gene>
<evidence type="ECO:0000313" key="2">
    <source>
        <dbReference type="Proteomes" id="UP000012043"/>
    </source>
</evidence>
<protein>
    <submittedName>
        <fullName evidence="1">Uncharacterized protein</fullName>
    </submittedName>
</protein>
<comment type="caution">
    <text evidence="1">The sequence shown here is derived from an EMBL/GenBank/DDBJ whole genome shotgun (WGS) entry which is preliminary data.</text>
</comment>
<reference evidence="1 2" key="1">
    <citation type="journal article" date="2012" name="J. Bacteriol.">
        <title>Genome Sequence of Pectin-Degrading Alishewanella aestuarii Strain B11T, Isolated from Tidal Flat Sediment.</title>
        <authorList>
            <person name="Jung J."/>
            <person name="Choi S."/>
            <person name="Chun J."/>
            <person name="Park W."/>
        </authorList>
    </citation>
    <scope>NUCLEOTIDE SEQUENCE [LARGE SCALE GENOMIC DNA]</scope>
    <source>
        <strain evidence="1 2">B11</strain>
    </source>
</reference>
<organism evidence="1 2">
    <name type="scientific">Alishewanella aestuarii B11</name>
    <dbReference type="NCBI Taxonomy" id="1197174"/>
    <lineage>
        <taxon>Bacteria</taxon>
        <taxon>Pseudomonadati</taxon>
        <taxon>Pseudomonadota</taxon>
        <taxon>Gammaproteobacteria</taxon>
        <taxon>Alteromonadales</taxon>
        <taxon>Alteromonadaceae</taxon>
        <taxon>Alishewanella</taxon>
    </lineage>
</organism>
<dbReference type="Proteomes" id="UP000012043">
    <property type="component" value="Unassembled WGS sequence"/>
</dbReference>